<dbReference type="InterPro" id="IPR006586">
    <property type="entry name" value="ADAM_Cys-rich"/>
</dbReference>
<evidence type="ECO:0000259" key="13">
    <source>
        <dbReference type="PROSITE" id="PS50215"/>
    </source>
</evidence>
<dbReference type="Proteomes" id="UP000694546">
    <property type="component" value="Chromosome 15"/>
</dbReference>
<dbReference type="SMART" id="SM00050">
    <property type="entry name" value="DISIN"/>
    <property type="match status" value="1"/>
</dbReference>
<dbReference type="PRINTS" id="PR00289">
    <property type="entry name" value="DISINTEGRIN"/>
</dbReference>
<dbReference type="PROSITE" id="PS50214">
    <property type="entry name" value="DISINTEGRIN_2"/>
    <property type="match status" value="1"/>
</dbReference>
<dbReference type="Gene3D" id="3.40.390.10">
    <property type="entry name" value="Collagenase (Catalytic Domain)"/>
    <property type="match status" value="1"/>
</dbReference>
<keyword evidence="8" id="KW-0862">Zinc</keyword>
<feature type="domain" description="EGF-like" evidence="11">
    <location>
        <begin position="501"/>
        <end position="533"/>
    </location>
</feature>
<organism evidence="14 15">
    <name type="scientific">Gadus morhua</name>
    <name type="common">Atlantic cod</name>
    <dbReference type="NCBI Taxonomy" id="8049"/>
    <lineage>
        <taxon>Eukaryota</taxon>
        <taxon>Metazoa</taxon>
        <taxon>Chordata</taxon>
        <taxon>Craniata</taxon>
        <taxon>Vertebrata</taxon>
        <taxon>Euteleostomi</taxon>
        <taxon>Actinopterygii</taxon>
        <taxon>Neopterygii</taxon>
        <taxon>Teleostei</taxon>
        <taxon>Neoteleostei</taxon>
        <taxon>Acanthomorphata</taxon>
        <taxon>Zeiogadaria</taxon>
        <taxon>Gadariae</taxon>
        <taxon>Gadiformes</taxon>
        <taxon>Gadoidei</taxon>
        <taxon>Gadidae</taxon>
        <taxon>Gadus</taxon>
    </lineage>
</organism>
<dbReference type="InterPro" id="IPR001590">
    <property type="entry name" value="Peptidase_M12B"/>
</dbReference>
<dbReference type="Ensembl" id="ENSGMOT00000016883.2">
    <property type="protein sequence ID" value="ENSGMOP00000016467.2"/>
    <property type="gene ID" value="ENSGMOG00000015345.2"/>
</dbReference>
<keyword evidence="3 10" id="KW-1133">Transmembrane helix</keyword>
<dbReference type="Gene3D" id="2.60.120.260">
    <property type="entry name" value="Galactose-binding domain-like"/>
    <property type="match status" value="1"/>
</dbReference>
<feature type="compositionally biased region" description="Basic residues" evidence="9">
    <location>
        <begin position="573"/>
        <end position="583"/>
    </location>
</feature>
<dbReference type="GO" id="GO:0006508">
    <property type="term" value="P:proteolysis"/>
    <property type="evidence" value="ECO:0007669"/>
    <property type="project" value="InterPro"/>
</dbReference>
<keyword evidence="7" id="KW-0245">EGF-like domain</keyword>
<dbReference type="PROSITE" id="PS01186">
    <property type="entry name" value="EGF_2"/>
    <property type="match status" value="1"/>
</dbReference>
<protein>
    <submittedName>
        <fullName evidence="14">Uncharacterized protein</fullName>
    </submittedName>
</protein>
<dbReference type="GeneTree" id="ENSGT00940000158585"/>
<keyword evidence="8" id="KW-0479">Metal-binding</keyword>
<dbReference type="InterPro" id="IPR024079">
    <property type="entry name" value="MetalloPept_cat_dom_sf"/>
</dbReference>
<dbReference type="GO" id="GO:0004222">
    <property type="term" value="F:metalloendopeptidase activity"/>
    <property type="evidence" value="ECO:0007669"/>
    <property type="project" value="InterPro"/>
</dbReference>
<evidence type="ECO:0000313" key="14">
    <source>
        <dbReference type="Ensembl" id="ENSGMOP00000016467.2"/>
    </source>
</evidence>
<dbReference type="GO" id="GO:0051044">
    <property type="term" value="P:positive regulation of membrane protein ectodomain proteolysis"/>
    <property type="evidence" value="ECO:0007669"/>
    <property type="project" value="TreeGrafter"/>
</dbReference>
<dbReference type="Pfam" id="PF01421">
    <property type="entry name" value="Reprolysin"/>
    <property type="match status" value="1"/>
</dbReference>
<feature type="disulfide bond" evidence="7">
    <location>
        <begin position="523"/>
        <end position="532"/>
    </location>
</feature>
<evidence type="ECO:0000256" key="9">
    <source>
        <dbReference type="SAM" id="MobiDB-lite"/>
    </source>
</evidence>
<feature type="disulfide bond" evidence="7">
    <location>
        <begin position="505"/>
        <end position="515"/>
    </location>
</feature>
<dbReference type="InterPro" id="IPR036436">
    <property type="entry name" value="Disintegrin_dom_sf"/>
</dbReference>
<dbReference type="GO" id="GO:0050839">
    <property type="term" value="F:cell adhesion molecule binding"/>
    <property type="evidence" value="ECO:0007669"/>
    <property type="project" value="TreeGrafter"/>
</dbReference>
<dbReference type="SMART" id="SM00608">
    <property type="entry name" value="ACR"/>
    <property type="match status" value="1"/>
</dbReference>
<dbReference type="PROSITE" id="PS50215">
    <property type="entry name" value="ADAM_MEPRO"/>
    <property type="match status" value="1"/>
</dbReference>
<dbReference type="InterPro" id="IPR000742">
    <property type="entry name" value="EGF"/>
</dbReference>
<dbReference type="PANTHER" id="PTHR11905:SF20">
    <property type="entry name" value="DISINTEGRIN AND METALLOPROTEINASE DOMAIN-CONTAINING PROTEIN 8"/>
    <property type="match status" value="1"/>
</dbReference>
<feature type="active site" evidence="8">
    <location>
        <position position="241"/>
    </location>
</feature>
<feature type="domain" description="Disintegrin" evidence="12">
    <location>
        <begin position="312"/>
        <end position="398"/>
    </location>
</feature>
<dbReference type="GO" id="GO:0002693">
    <property type="term" value="P:positive regulation of cellular extravasation"/>
    <property type="evidence" value="ECO:0007669"/>
    <property type="project" value="TreeGrafter"/>
</dbReference>
<dbReference type="CDD" id="cd04269">
    <property type="entry name" value="ZnMc_adamalysin_II_like"/>
    <property type="match status" value="1"/>
</dbReference>
<feature type="region of interest" description="Disordered" evidence="9">
    <location>
        <begin position="573"/>
        <end position="652"/>
    </location>
</feature>
<evidence type="ECO:0000256" key="6">
    <source>
        <dbReference type="PROSITE-ProRule" id="PRU00068"/>
    </source>
</evidence>
<evidence type="ECO:0000256" key="1">
    <source>
        <dbReference type="ARBA" id="ARBA00004167"/>
    </source>
</evidence>
<evidence type="ECO:0000259" key="12">
    <source>
        <dbReference type="PROSITE" id="PS50214"/>
    </source>
</evidence>
<dbReference type="AlphaFoldDB" id="A0A8C4ZLV0"/>
<evidence type="ECO:0000256" key="7">
    <source>
        <dbReference type="PROSITE-ProRule" id="PRU00076"/>
    </source>
</evidence>
<dbReference type="InterPro" id="IPR001762">
    <property type="entry name" value="Disintegrin_dom"/>
</dbReference>
<dbReference type="SUPFAM" id="SSF55486">
    <property type="entry name" value="Metalloproteases ('zincins'), catalytic domain"/>
    <property type="match status" value="1"/>
</dbReference>
<dbReference type="GO" id="GO:0046872">
    <property type="term" value="F:metal ion binding"/>
    <property type="evidence" value="ECO:0007669"/>
    <property type="project" value="UniProtKB-KW"/>
</dbReference>
<dbReference type="SUPFAM" id="SSF57552">
    <property type="entry name" value="Blood coagulation inhibitor (disintegrin)"/>
    <property type="match status" value="1"/>
</dbReference>
<dbReference type="PROSITE" id="PS00427">
    <property type="entry name" value="DISINTEGRIN_1"/>
    <property type="match status" value="1"/>
</dbReference>
<feature type="compositionally biased region" description="Polar residues" evidence="9">
    <location>
        <begin position="613"/>
        <end position="624"/>
    </location>
</feature>
<dbReference type="Pfam" id="PF00200">
    <property type="entry name" value="Disintegrin"/>
    <property type="match status" value="1"/>
</dbReference>
<name>A0A8C4ZLV0_GADMO</name>
<dbReference type="GO" id="GO:0016020">
    <property type="term" value="C:membrane"/>
    <property type="evidence" value="ECO:0007669"/>
    <property type="project" value="UniProtKB-SubCell"/>
</dbReference>
<feature type="transmembrane region" description="Helical" evidence="10">
    <location>
        <begin position="547"/>
        <end position="570"/>
    </location>
</feature>
<evidence type="ECO:0000256" key="2">
    <source>
        <dbReference type="ARBA" id="ARBA00022692"/>
    </source>
</evidence>
<dbReference type="GO" id="GO:0006954">
    <property type="term" value="P:inflammatory response"/>
    <property type="evidence" value="ECO:0007669"/>
    <property type="project" value="TreeGrafter"/>
</dbReference>
<comment type="caution">
    <text evidence="7">Lacks conserved residue(s) required for the propagation of feature annotation.</text>
</comment>
<dbReference type="Gene3D" id="4.10.70.10">
    <property type="entry name" value="Disintegrin domain"/>
    <property type="match status" value="1"/>
</dbReference>
<accession>A0A8C4ZLV0</accession>
<evidence type="ECO:0000256" key="4">
    <source>
        <dbReference type="ARBA" id="ARBA00023136"/>
    </source>
</evidence>
<proteinExistence type="predicted"/>
<evidence type="ECO:0000259" key="11">
    <source>
        <dbReference type="PROSITE" id="PS50026"/>
    </source>
</evidence>
<sequence length="652" mass="71633">MFLISSRMMKYIYLALSQCLSLNPPQYHCYYQGRVVEVEDSSASVDLCSGINGYVRIEDQSYLIEPLAEEGETDQHLRRKRSSCGHDNEETVFDHGSIPSGLFRLSKPVHLKRWPIETQYKKYGRKTVTARMLAVVNHVDKLYRSLGIRVMLVGLEIWTYGDQIEVSPDPNITLERFMAWRQQTLLPRIKHDNAQFITKVDFIGNTVGLAYIGEICTSRSVAVNEDHTDNAIGVATTLAHEMGHNLGLSHDAPGCVCRSSQPQSGCIMAPSNGHFNPEVFSTCSLDQLAQFLEQKDPACLLETPSTDRIFGGPVCGNAFVEPGEECDCGTVTECKNPCCNATTCKLNAGSKCAEGECCSNCQLQPTGTRCRFQATECDMAEFCTGFSAACPKDAFTQNGRPCNRRSGYCLNGQCPSREQHCKRLWVFTSRAQCCGTLMCSGGWKFPLTNSRTTYPVPNGEQCYEASIDPKDNFPADLVKIPTGTKCGSNMVCSTDIVSVYGTEDCSDKCNNRGVCNHERQCHCDPGWATPYCDEKLTEGSIGMKPSVVIGLTVAAGLVLLFVGFFGVVPWRKKSRGSQKRPRHTSTGEVNPVFQSGQGSPRPRPPSIGKPKFVTSTASQVSRPATQPLRGGLVPSRAAPEVRTTARRFARSG</sequence>
<dbReference type="GO" id="GO:0022407">
    <property type="term" value="P:regulation of cell-cell adhesion"/>
    <property type="evidence" value="ECO:0007669"/>
    <property type="project" value="TreeGrafter"/>
</dbReference>
<dbReference type="OMA" id="HGQDHCL"/>
<evidence type="ECO:0000256" key="8">
    <source>
        <dbReference type="PROSITE-ProRule" id="PRU00276"/>
    </source>
</evidence>
<reference evidence="14" key="1">
    <citation type="submission" date="2025-08" db="UniProtKB">
        <authorList>
            <consortium name="Ensembl"/>
        </authorList>
    </citation>
    <scope>IDENTIFICATION</scope>
</reference>
<evidence type="ECO:0000256" key="10">
    <source>
        <dbReference type="SAM" id="Phobius"/>
    </source>
</evidence>
<dbReference type="PANTHER" id="PTHR11905">
    <property type="entry name" value="ADAM A DISINTEGRIN AND METALLOPROTEASE DOMAIN"/>
    <property type="match status" value="1"/>
</dbReference>
<feature type="binding site" evidence="8">
    <location>
        <position position="250"/>
    </location>
    <ligand>
        <name>Zn(2+)</name>
        <dbReference type="ChEBI" id="CHEBI:29105"/>
        <note>catalytic</note>
    </ligand>
</feature>
<keyword evidence="4 10" id="KW-0472">Membrane</keyword>
<feature type="binding site" evidence="8">
    <location>
        <position position="244"/>
    </location>
    <ligand>
        <name>Zn(2+)</name>
        <dbReference type="ChEBI" id="CHEBI:29105"/>
        <note>catalytic</note>
    </ligand>
</feature>
<evidence type="ECO:0000256" key="5">
    <source>
        <dbReference type="ARBA" id="ARBA00023157"/>
    </source>
</evidence>
<reference evidence="14" key="2">
    <citation type="submission" date="2025-09" db="UniProtKB">
        <authorList>
            <consortium name="Ensembl"/>
        </authorList>
    </citation>
    <scope>IDENTIFICATION</scope>
</reference>
<dbReference type="InterPro" id="IPR034027">
    <property type="entry name" value="Reprolysin_adamalysin"/>
</dbReference>
<evidence type="ECO:0000256" key="3">
    <source>
        <dbReference type="ARBA" id="ARBA00022989"/>
    </source>
</evidence>
<comment type="subcellular location">
    <subcellularLocation>
        <location evidence="1">Membrane</location>
        <topology evidence="1">Single-pass membrane protein</topology>
    </subcellularLocation>
</comment>
<feature type="domain" description="Peptidase M12B" evidence="13">
    <location>
        <begin position="127"/>
        <end position="304"/>
    </location>
</feature>
<keyword evidence="15" id="KW-1185">Reference proteome</keyword>
<dbReference type="PROSITE" id="PS50026">
    <property type="entry name" value="EGF_3"/>
    <property type="match status" value="1"/>
</dbReference>
<feature type="binding site" evidence="8">
    <location>
        <position position="240"/>
    </location>
    <ligand>
        <name>Zn(2+)</name>
        <dbReference type="ChEBI" id="CHEBI:29105"/>
        <note>catalytic</note>
    </ligand>
</feature>
<dbReference type="InterPro" id="IPR018358">
    <property type="entry name" value="Disintegrin_CS"/>
</dbReference>
<evidence type="ECO:0000313" key="15">
    <source>
        <dbReference type="Proteomes" id="UP000694546"/>
    </source>
</evidence>
<keyword evidence="2 10" id="KW-0812">Transmembrane</keyword>
<keyword evidence="5 7" id="KW-1015">Disulfide bond</keyword>
<feature type="disulfide bond" evidence="6">
    <location>
        <begin position="370"/>
        <end position="390"/>
    </location>
</feature>